<dbReference type="STRING" id="7232.A0A484AZP5"/>
<organism evidence="2 3">
    <name type="scientific">Drosophila navojoa</name>
    <name type="common">Fruit fly</name>
    <dbReference type="NCBI Taxonomy" id="7232"/>
    <lineage>
        <taxon>Eukaryota</taxon>
        <taxon>Metazoa</taxon>
        <taxon>Ecdysozoa</taxon>
        <taxon>Arthropoda</taxon>
        <taxon>Hexapoda</taxon>
        <taxon>Insecta</taxon>
        <taxon>Pterygota</taxon>
        <taxon>Neoptera</taxon>
        <taxon>Endopterygota</taxon>
        <taxon>Diptera</taxon>
        <taxon>Brachycera</taxon>
        <taxon>Muscomorpha</taxon>
        <taxon>Ephydroidea</taxon>
        <taxon>Drosophilidae</taxon>
        <taxon>Drosophila</taxon>
    </lineage>
</organism>
<protein>
    <recommendedName>
        <fullName evidence="1">ZP domain-containing protein</fullName>
    </recommendedName>
</protein>
<comment type="caution">
    <text evidence="2">The sequence shown here is derived from an EMBL/GenBank/DDBJ whole genome shotgun (WGS) entry which is preliminary data.</text>
</comment>
<reference evidence="2 3" key="1">
    <citation type="journal article" date="2019" name="J. Hered.">
        <title>An Improved Genome Assembly for Drosophila navojoa, the Basal Species in the mojavensis Cluster.</title>
        <authorList>
            <person name="Vanderlinde T."/>
            <person name="Dupim E.G."/>
            <person name="Nazario-Yepiz N.O."/>
            <person name="Carvalho A.B."/>
        </authorList>
    </citation>
    <scope>NUCLEOTIDE SEQUENCE [LARGE SCALE GENOMIC DNA]</scope>
    <source>
        <strain evidence="2">Navoj_Jal97</strain>
        <tissue evidence="2">Whole organism</tissue>
    </source>
</reference>
<dbReference type="Proteomes" id="UP000295192">
    <property type="component" value="Unassembled WGS sequence"/>
</dbReference>
<dbReference type="AlphaFoldDB" id="A0A484AZP5"/>
<dbReference type="Pfam" id="PF23344">
    <property type="entry name" value="ZP-N"/>
    <property type="match status" value="1"/>
</dbReference>
<accession>A0A484AZP5</accession>
<evidence type="ECO:0000313" key="2">
    <source>
        <dbReference type="EMBL" id="TDG42079.1"/>
    </source>
</evidence>
<evidence type="ECO:0000313" key="3">
    <source>
        <dbReference type="Proteomes" id="UP000295192"/>
    </source>
</evidence>
<proteinExistence type="predicted"/>
<feature type="domain" description="ZP" evidence="1">
    <location>
        <begin position="41"/>
        <end position="312"/>
    </location>
</feature>
<sequence>LRKADDYVDNEVSPAEVALSFPRVSRKSTAYDGNIEKIDVKCDTSNGMIVEVEFAEIFNGVIYSQGYYNDPKCRYVSAGSNERRFVFKVPFDGCGSKPSCSICASVDNILIIQNDQDIQESWDTARKITCSRSDEQEKTVYFRPFVVDMLEVISSPIVSQERFAPQQRQRHQGAIRARLIPVVLKSQRQQSHLTAILDHEILVVNWNPLQHRSQNAIQDRPILIVSQRLTFHQLHDVHQSLHSVLLAKDDICTELLSWITRSSLPTGAHNDTKAPLSSWINRSGLPASYVSASNYKKSTYNYDEAKVLSRLN</sequence>
<dbReference type="InterPro" id="IPR001507">
    <property type="entry name" value="ZP_dom"/>
</dbReference>
<name>A0A484AZP5_DRONA</name>
<dbReference type="InterPro" id="IPR055356">
    <property type="entry name" value="ZP-N"/>
</dbReference>
<dbReference type="EMBL" id="LSRL02000269">
    <property type="protein sequence ID" value="TDG42079.1"/>
    <property type="molecule type" value="Genomic_DNA"/>
</dbReference>
<dbReference type="OrthoDB" id="6432511at2759"/>
<keyword evidence="3" id="KW-1185">Reference proteome</keyword>
<evidence type="ECO:0000259" key="1">
    <source>
        <dbReference type="PROSITE" id="PS51034"/>
    </source>
</evidence>
<gene>
    <name evidence="2" type="ORF">AWZ03_011481</name>
</gene>
<dbReference type="PANTHER" id="PTHR46560:SF6">
    <property type="entry name" value="ZYE"/>
    <property type="match status" value="1"/>
</dbReference>
<dbReference type="PANTHER" id="PTHR46560">
    <property type="entry name" value="CYPHER, ISOFORM B"/>
    <property type="match status" value="1"/>
</dbReference>
<feature type="non-terminal residue" evidence="2">
    <location>
        <position position="1"/>
    </location>
</feature>
<dbReference type="PROSITE" id="PS51034">
    <property type="entry name" value="ZP_2"/>
    <property type="match status" value="1"/>
</dbReference>